<dbReference type="Proteomes" id="UP000314987">
    <property type="component" value="Unassembled WGS sequence"/>
</dbReference>
<comment type="function">
    <text evidence="9">Pyrophosphatase that hydrolyzes the non-canonical purine nucleotides inosine triphosphate (ITP), deoxyinosine triphosphate (dITP) as well as 2'-deoxy-N-6-hydroxylaminopurine triphosphate (dHAPTP) and xanthosine 5'-triphosphate (XTP) to their respective monophosphate derivatives. The enzyme does not distinguish between the deoxy- and ribose forms. Probably excludes non-canonical purines from RNA and DNA precursor pools, thus preventing their incorporation into RNA and DNA and avoiding chromosomal lesions.</text>
</comment>
<evidence type="ECO:0000256" key="9">
    <source>
        <dbReference type="ARBA" id="ARBA00054940"/>
    </source>
</evidence>
<proteinExistence type="inferred from homology"/>
<feature type="binding site" evidence="13">
    <location>
        <begin position="84"/>
        <end position="85"/>
    </location>
    <ligand>
        <name>ITP</name>
        <dbReference type="ChEBI" id="CHEBI:61402"/>
    </ligand>
</feature>
<reference evidence="14" key="3">
    <citation type="submission" date="2025-09" db="UniProtKB">
        <authorList>
            <consortium name="Ensembl"/>
        </authorList>
    </citation>
    <scope>IDENTIFICATION</scope>
</reference>
<dbReference type="InterPro" id="IPR002637">
    <property type="entry name" value="RdgB/HAM1"/>
</dbReference>
<dbReference type="GO" id="GO:0000166">
    <property type="term" value="F:nucleotide binding"/>
    <property type="evidence" value="ECO:0007669"/>
    <property type="project" value="UniProtKB-KW"/>
</dbReference>
<comment type="similarity">
    <text evidence="2 13">Belongs to the HAM1 NTPase family.</text>
</comment>
<feature type="binding site" evidence="13">
    <location>
        <position position="68"/>
    </location>
    <ligand>
        <name>ITP</name>
        <dbReference type="ChEBI" id="CHEBI:61402"/>
    </ligand>
</feature>
<reference evidence="15" key="1">
    <citation type="submission" date="2018-12" db="EMBL/GenBank/DDBJ databases">
        <authorList>
            <person name="Yazar S."/>
        </authorList>
    </citation>
    <scope>NUCLEOTIDE SEQUENCE [LARGE SCALE GENOMIC DNA]</scope>
</reference>
<dbReference type="GO" id="GO:0042802">
    <property type="term" value="F:identical protein binding"/>
    <property type="evidence" value="ECO:0007669"/>
    <property type="project" value="Ensembl"/>
</dbReference>
<dbReference type="GO" id="GO:0009204">
    <property type="term" value="P:deoxyribonucleoside triphosphate catabolic process"/>
    <property type="evidence" value="ECO:0007669"/>
    <property type="project" value="UniProtKB-UniRule"/>
</dbReference>
<dbReference type="GO" id="GO:0051276">
    <property type="term" value="P:chromosome organization"/>
    <property type="evidence" value="ECO:0007669"/>
    <property type="project" value="Ensembl"/>
</dbReference>
<comment type="subcellular location">
    <subcellularLocation>
        <location evidence="1 13">Cytoplasm</location>
    </subcellularLocation>
</comment>
<evidence type="ECO:0000256" key="10">
    <source>
        <dbReference type="ARBA" id="ARBA00093218"/>
    </source>
</evidence>
<evidence type="ECO:0000256" key="7">
    <source>
        <dbReference type="ARBA" id="ARBA00022842"/>
    </source>
</evidence>
<dbReference type="EC" id="3.6.1.66" evidence="13"/>
<dbReference type="Gene3D" id="3.90.950.10">
    <property type="match status" value="1"/>
</dbReference>
<dbReference type="GO" id="GO:0035870">
    <property type="term" value="F:dITP diphosphatase activity"/>
    <property type="evidence" value="ECO:0007669"/>
    <property type="project" value="UniProtKB-UniRule"/>
</dbReference>
<sequence length="223" mass="24805">VGAKEKDTQCGCVSESRNLQTGRDKRDGTKSHPYVVQILGEKFPCSLVPQKIDLPEYQGEPDDISIQKCREAARQVQGPVLVEDTCLCFNALGGLPGPYIKWFLEKLKPEGLYQLLAGFEDKSAYALCTFALSTGRPEDPVQLFKGQTFGQIVEPRGCRDFGWDPCFQPDGYEQTYAELPKAVKNTISHRFRALRELQNYFLQPGSQRVLEGVPQLGEGEGAA</sequence>
<dbReference type="PANTHER" id="PTHR11067">
    <property type="entry name" value="INOSINE TRIPHOSPHATE PYROPHOSPHATASE/HAM1 PROTEIN"/>
    <property type="match status" value="1"/>
</dbReference>
<keyword evidence="15" id="KW-1185">Reference proteome</keyword>
<comment type="catalytic activity">
    <reaction evidence="10">
        <text>ITP + H2O = IMP + diphosphate + H(+)</text>
        <dbReference type="Rhea" id="RHEA:29399"/>
        <dbReference type="ChEBI" id="CHEBI:15377"/>
        <dbReference type="ChEBI" id="CHEBI:15378"/>
        <dbReference type="ChEBI" id="CHEBI:33019"/>
        <dbReference type="ChEBI" id="CHEBI:58053"/>
        <dbReference type="ChEBI" id="CHEBI:61402"/>
        <dbReference type="EC" id="3.6.1.66"/>
    </reaction>
    <physiologicalReaction direction="left-to-right" evidence="10">
        <dbReference type="Rhea" id="RHEA:29400"/>
    </physiologicalReaction>
</comment>
<keyword evidence="3 13" id="KW-0963">Cytoplasm</keyword>
<keyword evidence="6 13" id="KW-0378">Hydrolase</keyword>
<feature type="binding site" evidence="13">
    <location>
        <position position="56"/>
    </location>
    <ligand>
        <name>Mg(2+)</name>
        <dbReference type="ChEBI" id="CHEBI:18420"/>
    </ligand>
</feature>
<keyword evidence="4 13" id="KW-0479">Metal-binding</keyword>
<evidence type="ECO:0000256" key="13">
    <source>
        <dbReference type="HAMAP-Rule" id="MF_03148"/>
    </source>
</evidence>
<dbReference type="PANTHER" id="PTHR11067:SF9">
    <property type="entry name" value="INOSINE TRIPHOSPHATE PYROPHOSPHATASE"/>
    <property type="match status" value="1"/>
</dbReference>
<accession>A0A4X2LPC4</accession>
<dbReference type="FunFam" id="3.90.950.10:FF:000003">
    <property type="entry name" value="Inosine triphosphate pyrophosphatase"/>
    <property type="match status" value="1"/>
</dbReference>
<dbReference type="InterPro" id="IPR027502">
    <property type="entry name" value="ITPase"/>
</dbReference>
<keyword evidence="5 13" id="KW-0547">Nucleotide-binding</keyword>
<gene>
    <name evidence="13 14" type="primary">ITPA</name>
</gene>
<evidence type="ECO:0000313" key="15">
    <source>
        <dbReference type="Proteomes" id="UP000314987"/>
    </source>
</evidence>
<comment type="catalytic activity">
    <reaction evidence="11">
        <text>dITP + H2O = dIMP + diphosphate + H(+)</text>
        <dbReference type="Rhea" id="RHEA:28342"/>
        <dbReference type="ChEBI" id="CHEBI:15377"/>
        <dbReference type="ChEBI" id="CHEBI:15378"/>
        <dbReference type="ChEBI" id="CHEBI:33019"/>
        <dbReference type="ChEBI" id="CHEBI:61194"/>
        <dbReference type="ChEBI" id="CHEBI:61382"/>
        <dbReference type="EC" id="3.6.1.66"/>
    </reaction>
    <physiologicalReaction direction="left-to-right" evidence="11">
        <dbReference type="Rhea" id="RHEA:28343"/>
    </physiologicalReaction>
</comment>
<dbReference type="GO" id="GO:0046872">
    <property type="term" value="F:metal ion binding"/>
    <property type="evidence" value="ECO:0007669"/>
    <property type="project" value="UniProtKB-KW"/>
</dbReference>
<comment type="catalytic activity">
    <reaction evidence="12">
        <text>N(6)-hydroxy-dATP + H2O = N(6)-hydroxy-dAMP + diphosphate + H(+)</text>
        <dbReference type="Rhea" id="RHEA:83971"/>
        <dbReference type="ChEBI" id="CHEBI:15377"/>
        <dbReference type="ChEBI" id="CHEBI:15378"/>
        <dbReference type="ChEBI" id="CHEBI:33019"/>
        <dbReference type="ChEBI" id="CHEBI:233529"/>
        <dbReference type="ChEBI" id="CHEBI:233530"/>
    </reaction>
    <physiologicalReaction direction="left-to-right" evidence="12">
        <dbReference type="Rhea" id="RHEA:83972"/>
    </physiologicalReaction>
</comment>
<evidence type="ECO:0000256" key="2">
    <source>
        <dbReference type="ARBA" id="ARBA00008023"/>
    </source>
</evidence>
<evidence type="ECO:0000256" key="11">
    <source>
        <dbReference type="ARBA" id="ARBA00093255"/>
    </source>
</evidence>
<evidence type="ECO:0000313" key="14">
    <source>
        <dbReference type="Ensembl" id="ENSVURP00010025858.1"/>
    </source>
</evidence>
<evidence type="ECO:0000256" key="3">
    <source>
        <dbReference type="ARBA" id="ARBA00022490"/>
    </source>
</evidence>
<keyword evidence="8 13" id="KW-0546">Nucleotide metabolism</keyword>
<comment type="subunit">
    <text evidence="13">Homodimer.</text>
</comment>
<name>A0A4X2LPC4_VOMUR</name>
<keyword evidence="7 13" id="KW-0460">Magnesium</keyword>
<comment type="function">
    <text evidence="13">Pyrophosphatase that hydrolyzes the non-canonical purine (dITP) as well as 2'-deoxy-N-6-hydroxylaminopurine triphosphate (dHAPTP) and xanthosine 5'-triphosphate (XTP) to their respective monophosphate derivatives. The enzyme does not distinguish between the deoxy- and ribose forms. Probably excludes non-canonical purines from RNA and DNA precursor pools, thus preventing their incorporation into RNA and DNA and avoiding chromosomal lesions.</text>
</comment>
<feature type="binding site" evidence="13">
    <location>
        <position position="184"/>
    </location>
    <ligand>
        <name>ITP</name>
        <dbReference type="ChEBI" id="CHEBI:61402"/>
    </ligand>
</feature>
<feature type="binding site" evidence="13">
    <location>
        <begin position="189"/>
        <end position="190"/>
    </location>
    <ligand>
        <name>ITP</name>
        <dbReference type="ChEBI" id="CHEBI:61402"/>
    </ligand>
</feature>
<dbReference type="GO" id="GO:0005829">
    <property type="term" value="C:cytosol"/>
    <property type="evidence" value="ECO:0007669"/>
    <property type="project" value="Ensembl"/>
</dbReference>
<dbReference type="CDD" id="cd00515">
    <property type="entry name" value="HAM1"/>
    <property type="match status" value="1"/>
</dbReference>
<evidence type="ECO:0000256" key="8">
    <source>
        <dbReference type="ARBA" id="ARBA00023080"/>
    </source>
</evidence>
<keyword evidence="13" id="KW-0464">Manganese</keyword>
<dbReference type="Pfam" id="PF01725">
    <property type="entry name" value="Ham1p_like"/>
    <property type="match status" value="1"/>
</dbReference>
<feature type="binding site" evidence="13">
    <location>
        <position position="84"/>
    </location>
    <ligand>
        <name>Mg(2+)</name>
        <dbReference type="ChEBI" id="CHEBI:18420"/>
    </ligand>
</feature>
<dbReference type="STRING" id="29139.ENSVURP00010025858"/>
<dbReference type="InterPro" id="IPR029001">
    <property type="entry name" value="ITPase-like_fam"/>
</dbReference>
<dbReference type="GO" id="GO:0036222">
    <property type="term" value="F:XTP diphosphatase activity"/>
    <property type="evidence" value="ECO:0007669"/>
    <property type="project" value="UniProtKB-UniRule"/>
</dbReference>
<dbReference type="GO" id="GO:0005654">
    <property type="term" value="C:nucleoplasm"/>
    <property type="evidence" value="ECO:0007669"/>
    <property type="project" value="Ensembl"/>
</dbReference>
<evidence type="ECO:0000256" key="5">
    <source>
        <dbReference type="ARBA" id="ARBA00022741"/>
    </source>
</evidence>
<feature type="binding site" evidence="13">
    <location>
        <begin position="161"/>
        <end position="164"/>
    </location>
    <ligand>
        <name>ITP</name>
        <dbReference type="ChEBI" id="CHEBI:61402"/>
    </ligand>
</feature>
<evidence type="ECO:0000256" key="6">
    <source>
        <dbReference type="ARBA" id="ARBA00022801"/>
    </source>
</evidence>
<comment type="catalytic activity">
    <reaction evidence="13">
        <text>XTP + H2O = XMP + diphosphate + H(+)</text>
        <dbReference type="Rhea" id="RHEA:28610"/>
        <dbReference type="ChEBI" id="CHEBI:15377"/>
        <dbReference type="ChEBI" id="CHEBI:15378"/>
        <dbReference type="ChEBI" id="CHEBI:33019"/>
        <dbReference type="ChEBI" id="CHEBI:57464"/>
        <dbReference type="ChEBI" id="CHEBI:61314"/>
        <dbReference type="EC" id="3.6.1.66"/>
    </reaction>
</comment>
<comment type="caution">
    <text evidence="13">Lacks conserved residue(s) required for the propagation of feature annotation.</text>
</comment>
<dbReference type="GO" id="GO:0036220">
    <property type="term" value="F:ITP diphosphatase activity"/>
    <property type="evidence" value="ECO:0007669"/>
    <property type="project" value="UniProtKB-UniRule"/>
</dbReference>
<comment type="cofactor">
    <cofactor evidence="13">
        <name>Mg(2+)</name>
        <dbReference type="ChEBI" id="CHEBI:18420"/>
    </cofactor>
    <cofactor evidence="13">
        <name>Mn(2+)</name>
        <dbReference type="ChEBI" id="CHEBI:29035"/>
    </cofactor>
    <text evidence="13">Binds 1 divalent metal cation per subunit; can use either Mg(2+) or Mn(2+).</text>
</comment>
<dbReference type="GO" id="GO:0006193">
    <property type="term" value="P:ITP catabolic process"/>
    <property type="evidence" value="ECO:0007669"/>
    <property type="project" value="Ensembl"/>
</dbReference>
<protein>
    <recommendedName>
        <fullName evidence="13">Inosine triphosphate pyrophosphatase</fullName>
        <shortName evidence="13">ITPase</shortName>
        <shortName evidence="13">Inosine triphosphatase</shortName>
        <ecNumber evidence="13">3.6.1.66</ecNumber>
    </recommendedName>
    <alternativeName>
        <fullName evidence="13">Non-canonical purine NTP pyrophosphatase</fullName>
    </alternativeName>
    <alternativeName>
        <fullName evidence="13">Non-standard purine NTP pyrophosphatase</fullName>
    </alternativeName>
    <alternativeName>
        <fullName evidence="13">Nucleoside-triphosphate diphosphatase</fullName>
    </alternativeName>
    <alternativeName>
        <fullName evidence="13">Nucleoside-triphosphate pyrophosphatase</fullName>
        <shortName evidence="13">NTPase</shortName>
    </alternativeName>
    <alternativeName>
        <fullName evidence="13">XTP/dITP diphosphatase</fullName>
    </alternativeName>
</protein>
<evidence type="ECO:0000256" key="4">
    <source>
        <dbReference type="ARBA" id="ARBA00022723"/>
    </source>
</evidence>
<dbReference type="HAMAP" id="MF_03148">
    <property type="entry name" value="HAM1_NTPase"/>
    <property type="match status" value="1"/>
</dbReference>
<reference evidence="14" key="2">
    <citation type="submission" date="2025-08" db="UniProtKB">
        <authorList>
            <consortium name="Ensembl"/>
        </authorList>
    </citation>
    <scope>IDENTIFICATION</scope>
</reference>
<dbReference type="GeneTree" id="ENSGT00390000015399"/>
<evidence type="ECO:0000256" key="12">
    <source>
        <dbReference type="ARBA" id="ARBA00093271"/>
    </source>
</evidence>
<dbReference type="AlphaFoldDB" id="A0A4X2LPC4"/>
<dbReference type="Ensembl" id="ENSVURT00010029443.1">
    <property type="protein sequence ID" value="ENSVURP00010025858.1"/>
    <property type="gene ID" value="ENSVURG00010019797.1"/>
</dbReference>
<dbReference type="SUPFAM" id="SSF52972">
    <property type="entry name" value="ITPase-like"/>
    <property type="match status" value="1"/>
</dbReference>
<evidence type="ECO:0000256" key="1">
    <source>
        <dbReference type="ARBA" id="ARBA00004496"/>
    </source>
</evidence>
<organism evidence="14 15">
    <name type="scientific">Vombatus ursinus</name>
    <name type="common">Common wombat</name>
    <dbReference type="NCBI Taxonomy" id="29139"/>
    <lineage>
        <taxon>Eukaryota</taxon>
        <taxon>Metazoa</taxon>
        <taxon>Chordata</taxon>
        <taxon>Craniata</taxon>
        <taxon>Vertebrata</taxon>
        <taxon>Euteleostomi</taxon>
        <taxon>Mammalia</taxon>
        <taxon>Metatheria</taxon>
        <taxon>Diprotodontia</taxon>
        <taxon>Vombatidae</taxon>
        <taxon>Vombatus</taxon>
    </lineage>
</organism>